<dbReference type="EMBL" id="VAFM01000001">
    <property type="protein sequence ID" value="TKW61528.1"/>
    <property type="molecule type" value="Genomic_DNA"/>
</dbReference>
<evidence type="ECO:0000313" key="1">
    <source>
        <dbReference type="EMBL" id="TKW61528.1"/>
    </source>
</evidence>
<evidence type="ECO:0000313" key="2">
    <source>
        <dbReference type="Proteomes" id="UP000320948"/>
    </source>
</evidence>
<protein>
    <submittedName>
        <fullName evidence="1">Uncharacterized protein</fullName>
    </submittedName>
</protein>
<dbReference type="Proteomes" id="UP000320948">
    <property type="component" value="Unassembled WGS sequence"/>
</dbReference>
<proteinExistence type="predicted"/>
<comment type="caution">
    <text evidence="1">The sequence shown here is derived from an EMBL/GenBank/DDBJ whole genome shotgun (WGS) entry which is preliminary data.</text>
</comment>
<name>A0A6N4REM6_BLAVI</name>
<sequence length="139" mass="16004">MMAQEGNILTTPFCKAFPELGENWTEFHIHSPERFWIRFEKQKLSIWSPATNFGNVVIDSRDCGGSPCLHVHYQREENGNIIDTKDDVYARDWIELADYLAPVQSRSFQDPFLKLMRQIGGDPDHIGIYALTERGDADD</sequence>
<reference evidence="1 2" key="1">
    <citation type="journal article" date="2017" name="Nat. Commun.">
        <title>In situ click chemistry generation of cyclooxygenase-2 inhibitors.</title>
        <authorList>
            <person name="Bhardwaj A."/>
            <person name="Kaur J."/>
            <person name="Wuest M."/>
            <person name="Wuest F."/>
        </authorList>
    </citation>
    <scope>NUCLEOTIDE SEQUENCE [LARGE SCALE GENOMIC DNA]</scope>
    <source>
        <strain evidence="1">S2_018_000_R2_106</strain>
    </source>
</reference>
<gene>
    <name evidence="1" type="ORF">DI628_02585</name>
</gene>
<dbReference type="AlphaFoldDB" id="A0A6N4REM6"/>
<organism evidence="1 2">
    <name type="scientific">Blastochloris viridis</name>
    <name type="common">Rhodopseudomonas viridis</name>
    <dbReference type="NCBI Taxonomy" id="1079"/>
    <lineage>
        <taxon>Bacteria</taxon>
        <taxon>Pseudomonadati</taxon>
        <taxon>Pseudomonadota</taxon>
        <taxon>Alphaproteobacteria</taxon>
        <taxon>Hyphomicrobiales</taxon>
        <taxon>Blastochloridaceae</taxon>
        <taxon>Blastochloris</taxon>
    </lineage>
</organism>
<accession>A0A6N4REM6</accession>